<reference evidence="4 5" key="1">
    <citation type="submission" date="2021-03" db="EMBL/GenBank/DDBJ databases">
        <title>Genomic Encyclopedia of Type Strains, Phase IV (KMG-IV): sequencing the most valuable type-strain genomes for metagenomic binning, comparative biology and taxonomic classification.</title>
        <authorList>
            <person name="Goeker M."/>
        </authorList>
    </citation>
    <scope>NUCLEOTIDE SEQUENCE [LARGE SCALE GENOMIC DNA]</scope>
    <source>
        <strain evidence="4 5">DSM 24004</strain>
    </source>
</reference>
<evidence type="ECO:0000256" key="2">
    <source>
        <dbReference type="ARBA" id="ARBA00022643"/>
    </source>
</evidence>
<protein>
    <recommendedName>
        <fullName evidence="3">NADPH-dependent FMN reductase-like domain-containing protein</fullName>
    </recommendedName>
</protein>
<dbReference type="PANTHER" id="PTHR43278:SF4">
    <property type="entry name" value="NAD(P)H-DEPENDENT FMN-CONTAINING OXIDOREDUCTASE YWQN-RELATED"/>
    <property type="match status" value="1"/>
</dbReference>
<dbReference type="InterPro" id="IPR029039">
    <property type="entry name" value="Flavoprotein-like_sf"/>
</dbReference>
<evidence type="ECO:0000256" key="1">
    <source>
        <dbReference type="ARBA" id="ARBA00022630"/>
    </source>
</evidence>
<dbReference type="EMBL" id="JAGGKS010000001">
    <property type="protein sequence ID" value="MBP1924779.1"/>
    <property type="molecule type" value="Genomic_DNA"/>
</dbReference>
<evidence type="ECO:0000313" key="5">
    <source>
        <dbReference type="Proteomes" id="UP001519342"/>
    </source>
</evidence>
<dbReference type="SUPFAM" id="SSF52218">
    <property type="entry name" value="Flavoproteins"/>
    <property type="match status" value="1"/>
</dbReference>
<evidence type="ECO:0000313" key="4">
    <source>
        <dbReference type="EMBL" id="MBP1924779.1"/>
    </source>
</evidence>
<dbReference type="InterPro" id="IPR005025">
    <property type="entry name" value="FMN_Rdtase-like_dom"/>
</dbReference>
<organism evidence="4 5">
    <name type="scientific">Sedimentibacter acidaminivorans</name>
    <dbReference type="NCBI Taxonomy" id="913099"/>
    <lineage>
        <taxon>Bacteria</taxon>
        <taxon>Bacillati</taxon>
        <taxon>Bacillota</taxon>
        <taxon>Tissierellia</taxon>
        <taxon>Sedimentibacter</taxon>
    </lineage>
</organism>
<keyword evidence="1" id="KW-0285">Flavoprotein</keyword>
<dbReference type="PANTHER" id="PTHR43278">
    <property type="entry name" value="NAD(P)H-DEPENDENT FMN-CONTAINING OXIDOREDUCTASE YWQN-RELATED"/>
    <property type="match status" value="1"/>
</dbReference>
<dbReference type="Gene3D" id="3.40.50.360">
    <property type="match status" value="1"/>
</dbReference>
<comment type="caution">
    <text evidence="4">The sequence shown here is derived from an EMBL/GenBank/DDBJ whole genome shotgun (WGS) entry which is preliminary data.</text>
</comment>
<dbReference type="Proteomes" id="UP001519342">
    <property type="component" value="Unassembled WGS sequence"/>
</dbReference>
<feature type="domain" description="NADPH-dependent FMN reductase-like" evidence="3">
    <location>
        <begin position="8"/>
        <end position="91"/>
    </location>
</feature>
<evidence type="ECO:0000259" key="3">
    <source>
        <dbReference type="Pfam" id="PF03358"/>
    </source>
</evidence>
<accession>A0ABS4GAR8</accession>
<keyword evidence="2" id="KW-0288">FMN</keyword>
<gene>
    <name evidence="4" type="ORF">J2Z76_000632</name>
</gene>
<name>A0ABS4GAR8_9FIRM</name>
<sequence>MSDTMVLTNAFLGGMNNCGQFKIEVIDVIKKNINPCIGCFKCWEKGDGKCIQEDDQNDILEKYVGADIIILSFPLYCYAMPSHLKAVLDRTIPLIQQKMVEVDGAVCHVPLVDFSRKKTIVISGCGFPDWDGNFEGLRIMSKNSFRDPIMIFVPETPMMNASEAKCVAKPLADKFVVAGKEFAENYTLSDDTIKALETPMIPKEDYLAVINRT</sequence>
<dbReference type="InterPro" id="IPR051796">
    <property type="entry name" value="ISF_SsuE-like"/>
</dbReference>
<keyword evidence="5" id="KW-1185">Reference proteome</keyword>
<proteinExistence type="predicted"/>
<dbReference type="Pfam" id="PF03358">
    <property type="entry name" value="FMN_red"/>
    <property type="match status" value="1"/>
</dbReference>